<feature type="transmembrane region" description="Helical" evidence="2">
    <location>
        <begin position="362"/>
        <end position="382"/>
    </location>
</feature>
<keyword evidence="2" id="KW-0472">Membrane</keyword>
<feature type="transmembrane region" description="Helical" evidence="2">
    <location>
        <begin position="518"/>
        <end position="538"/>
    </location>
</feature>
<feature type="transmembrane region" description="Helical" evidence="2">
    <location>
        <begin position="660"/>
        <end position="681"/>
    </location>
</feature>
<dbReference type="OrthoDB" id="6499973at2759"/>
<gene>
    <name evidence="3" type="ORF">HCN44_011426</name>
</gene>
<feature type="transmembrane region" description="Helical" evidence="2">
    <location>
        <begin position="550"/>
        <end position="573"/>
    </location>
</feature>
<keyword evidence="4" id="KW-1185">Reference proteome</keyword>
<comment type="caution">
    <text evidence="3">The sequence shown here is derived from an EMBL/GenBank/DDBJ whole genome shotgun (WGS) entry which is preliminary data.</text>
</comment>
<feature type="transmembrane region" description="Helical" evidence="2">
    <location>
        <begin position="452"/>
        <end position="470"/>
    </location>
</feature>
<dbReference type="PANTHER" id="PTHR11360">
    <property type="entry name" value="MONOCARBOXYLATE TRANSPORTER"/>
    <property type="match status" value="1"/>
</dbReference>
<sequence>MKVLNKDQKNNMKHSSSWPERAVTVKVQVDSVSRAYKILQEEPHRILTSENDIHKLEKLVSTTKTNNIKFNILSNNEFDNTEKTSVKSLNKNIEFTDDFIKINNSNLSINNDLLIPTKPITPLIENICSTDGFINEKNIIVSVNIENNNDLTKNISTNLNDNTKPPVIKIIDYDDAGTSNNWESRHACAKCKSDSYLELQVDPFRTPIELPKNKKNYVESGTFTDRRYRSRSTTYDFRPGLDKTFGRRTKSFGGDFRDRIDTHELLPLSRPTIDHRKEITLRRHYYPEGGWGYIIVTCSALVHFIGIGLQLAAPGTFHISAELKFHHPPLHSAGWLGAMSTGVALLVSPVTIAFCRRKSTRLTAVFGGLITALGCLFTSFASQFHQLFFSYGTVVGIGVGMTRDCSTLMVAQYFKRKREFVEIFIVSGSGLGIAVMSAFIKGAVSKNGWRLGLQAVTVVVLLTFFLGTFYRSASLYHPQRRAILHLKNQKRKIKDKNKIDDRPPFFDFSTLKSKTVRILLLSTGISAFGINTPIFYLAHQAEEEGLGDTVVVLQAYLGLAWTLGCVCFGLLVVHHSVECRIARQYLTQAAVFMCGLCILALTAVHGNYNAYVILKMYTYERVRARNFAKTWGFVQCSQAIPIAIGVPISGYMNIGCGGKAGYYFSSTCVLVGSFTLFFIDLHKRNLSRHKHTRSNGTKHLCVAENCPQRRRLSFSQEPDNDGTATGGPATALVMGTEISPGQGEMIDALGVDKPELTCISEEGIADMDLPDNILDDLDYIGDCITSCNKVENYLMLSEFENNLIAEMPIIMDRKGRRWSLARSKGTQGSQGGGNNNANKLEEDDDIKPKWQLMATPNNRLITVIDEASTSHIEG</sequence>
<feature type="transmembrane region" description="Helical" evidence="2">
    <location>
        <begin position="423"/>
        <end position="440"/>
    </location>
</feature>
<accession>A0A835CSB9</accession>
<dbReference type="InterPro" id="IPR050327">
    <property type="entry name" value="Proton-linked_MCT"/>
</dbReference>
<dbReference type="Pfam" id="PF07690">
    <property type="entry name" value="MFS_1"/>
    <property type="match status" value="1"/>
</dbReference>
<dbReference type="Proteomes" id="UP000639338">
    <property type="component" value="Unassembled WGS sequence"/>
</dbReference>
<evidence type="ECO:0000313" key="3">
    <source>
        <dbReference type="EMBL" id="KAF7994157.1"/>
    </source>
</evidence>
<name>A0A835CSB9_APHGI</name>
<feature type="region of interest" description="Disordered" evidence="1">
    <location>
        <begin position="820"/>
        <end position="841"/>
    </location>
</feature>
<dbReference type="Gene3D" id="1.20.1250.20">
    <property type="entry name" value="MFS general substrate transporter like domains"/>
    <property type="match status" value="1"/>
</dbReference>
<feature type="transmembrane region" description="Helical" evidence="2">
    <location>
        <begin position="333"/>
        <end position="355"/>
    </location>
</feature>
<dbReference type="SUPFAM" id="SSF103473">
    <property type="entry name" value="MFS general substrate transporter"/>
    <property type="match status" value="1"/>
</dbReference>
<organism evidence="3 4">
    <name type="scientific">Aphidius gifuensis</name>
    <name type="common">Parasitoid wasp</name>
    <dbReference type="NCBI Taxonomy" id="684658"/>
    <lineage>
        <taxon>Eukaryota</taxon>
        <taxon>Metazoa</taxon>
        <taxon>Ecdysozoa</taxon>
        <taxon>Arthropoda</taxon>
        <taxon>Hexapoda</taxon>
        <taxon>Insecta</taxon>
        <taxon>Pterygota</taxon>
        <taxon>Neoptera</taxon>
        <taxon>Endopterygota</taxon>
        <taxon>Hymenoptera</taxon>
        <taxon>Apocrita</taxon>
        <taxon>Ichneumonoidea</taxon>
        <taxon>Braconidae</taxon>
        <taxon>Aphidiinae</taxon>
        <taxon>Aphidius</taxon>
    </lineage>
</organism>
<evidence type="ECO:0000256" key="1">
    <source>
        <dbReference type="SAM" id="MobiDB-lite"/>
    </source>
</evidence>
<keyword evidence="2" id="KW-1133">Transmembrane helix</keyword>
<feature type="transmembrane region" description="Helical" evidence="2">
    <location>
        <begin position="388"/>
        <end position="411"/>
    </location>
</feature>
<dbReference type="PANTHER" id="PTHR11360:SF251">
    <property type="entry name" value="MAJOR FACILITATOR SUPERFAMILY (MFS) PROFILE DOMAIN-CONTAINING PROTEIN"/>
    <property type="match status" value="1"/>
</dbReference>
<dbReference type="InterPro" id="IPR011701">
    <property type="entry name" value="MFS"/>
</dbReference>
<dbReference type="EMBL" id="JACMRX010000003">
    <property type="protein sequence ID" value="KAF7994157.1"/>
    <property type="molecule type" value="Genomic_DNA"/>
</dbReference>
<dbReference type="AlphaFoldDB" id="A0A835CSB9"/>
<reference evidence="3 4" key="1">
    <citation type="submission" date="2020-08" db="EMBL/GenBank/DDBJ databases">
        <title>Aphidius gifuensis genome sequencing and assembly.</title>
        <authorList>
            <person name="Du Z."/>
        </authorList>
    </citation>
    <scope>NUCLEOTIDE SEQUENCE [LARGE SCALE GENOMIC DNA]</scope>
    <source>
        <strain evidence="3">YNYX2018</strain>
        <tissue evidence="3">Adults</tissue>
    </source>
</reference>
<keyword evidence="2" id="KW-0812">Transmembrane</keyword>
<proteinExistence type="predicted"/>
<feature type="transmembrane region" description="Helical" evidence="2">
    <location>
        <begin position="291"/>
        <end position="313"/>
    </location>
</feature>
<feature type="transmembrane region" description="Helical" evidence="2">
    <location>
        <begin position="585"/>
        <end position="606"/>
    </location>
</feature>
<evidence type="ECO:0000256" key="2">
    <source>
        <dbReference type="SAM" id="Phobius"/>
    </source>
</evidence>
<dbReference type="GO" id="GO:0022857">
    <property type="term" value="F:transmembrane transporter activity"/>
    <property type="evidence" value="ECO:0007669"/>
    <property type="project" value="InterPro"/>
</dbReference>
<evidence type="ECO:0000313" key="4">
    <source>
        <dbReference type="Proteomes" id="UP000639338"/>
    </source>
</evidence>
<dbReference type="InterPro" id="IPR036259">
    <property type="entry name" value="MFS_trans_sf"/>
</dbReference>
<protein>
    <submittedName>
        <fullName evidence="3">Uncharacterized protein</fullName>
    </submittedName>
</protein>